<organism evidence="1">
    <name type="scientific">Lotharella oceanica</name>
    <dbReference type="NCBI Taxonomy" id="641309"/>
    <lineage>
        <taxon>Eukaryota</taxon>
        <taxon>Sar</taxon>
        <taxon>Rhizaria</taxon>
        <taxon>Cercozoa</taxon>
        <taxon>Chlorarachniophyceae</taxon>
        <taxon>Lotharella</taxon>
    </lineage>
</organism>
<dbReference type="SUPFAM" id="SSF50985">
    <property type="entry name" value="RCC1/BLIP-II"/>
    <property type="match status" value="1"/>
</dbReference>
<evidence type="ECO:0000313" key="1">
    <source>
        <dbReference type="EMBL" id="CAD9758747.1"/>
    </source>
</evidence>
<dbReference type="AlphaFoldDB" id="A0A7S2TP01"/>
<reference evidence="1" key="1">
    <citation type="submission" date="2021-01" db="EMBL/GenBank/DDBJ databases">
        <authorList>
            <person name="Corre E."/>
            <person name="Pelletier E."/>
            <person name="Niang G."/>
            <person name="Scheremetjew M."/>
            <person name="Finn R."/>
            <person name="Kale V."/>
            <person name="Holt S."/>
            <person name="Cochrane G."/>
            <person name="Meng A."/>
            <person name="Brown T."/>
            <person name="Cohen L."/>
        </authorList>
    </citation>
    <scope>NUCLEOTIDE SEQUENCE</scope>
    <source>
        <strain evidence="1">CCMP622</strain>
    </source>
</reference>
<name>A0A7S2TP01_9EUKA</name>
<sequence>MVVNGMIGPHSVAIGASGAMYTFGTCHKGLLCNLGNKTGGFGKPWDCLRPYRVGGKLANGKLTKPPKSEFAILPPYDQCGPFEDAVSAHIHAAVINRKGEAYAWGCGSNDGRCGVQRYLNGPSGKVDLMKCYMMGPHRIGIATKKWWPYGDGLAGMQVLQLATGRNTMACIAKPAASGGSSAAATSSAKC</sequence>
<dbReference type="EMBL" id="HBHP01011789">
    <property type="protein sequence ID" value="CAD9758747.1"/>
    <property type="molecule type" value="Transcribed_RNA"/>
</dbReference>
<accession>A0A7S2TP01</accession>
<protein>
    <submittedName>
        <fullName evidence="1">Uncharacterized protein</fullName>
    </submittedName>
</protein>
<proteinExistence type="predicted"/>
<dbReference type="Gene3D" id="2.130.10.30">
    <property type="entry name" value="Regulator of chromosome condensation 1/beta-lactamase-inhibitor protein II"/>
    <property type="match status" value="1"/>
</dbReference>
<dbReference type="InterPro" id="IPR009091">
    <property type="entry name" value="RCC1/BLIP-II"/>
</dbReference>
<gene>
    <name evidence="1" type="ORF">LSP00402_LOCUS7334</name>
</gene>